<keyword evidence="2" id="KW-1185">Reference proteome</keyword>
<dbReference type="Proteomes" id="UP000663828">
    <property type="component" value="Unassembled WGS sequence"/>
</dbReference>
<gene>
    <name evidence="1" type="ORF">XAT740_LOCUS51981</name>
</gene>
<proteinExistence type="predicted"/>
<sequence length="225" mass="26422">MTQFGTTDSATHLNHILPIPHTPSYLTRHPIYPKASPDLTTRTFNPVFQSYWQKSTDNYAERTRDYHCASYSYLGPEWFKAPPKDYAKYKEPIQPAGGHSFDNRPRTVVNQRSQSNDDWSKCFDEYPGRFKIAYASPDDVNGLCFKNNLVQYDSSVTHRPERYPYQTDREPHYLAAGTPLRMEPMTNPFQESEYKHRQITTQSSWYPYGNTPVRFQDNTRQNPRF</sequence>
<evidence type="ECO:0000313" key="1">
    <source>
        <dbReference type="EMBL" id="CAF1633022.1"/>
    </source>
</evidence>
<name>A0A816D3C9_ADIRI</name>
<dbReference type="EMBL" id="CAJNOR010008423">
    <property type="protein sequence ID" value="CAF1633022.1"/>
    <property type="molecule type" value="Genomic_DNA"/>
</dbReference>
<reference evidence="1" key="1">
    <citation type="submission" date="2021-02" db="EMBL/GenBank/DDBJ databases">
        <authorList>
            <person name="Nowell W R."/>
        </authorList>
    </citation>
    <scope>NUCLEOTIDE SEQUENCE</scope>
</reference>
<evidence type="ECO:0000313" key="2">
    <source>
        <dbReference type="Proteomes" id="UP000663828"/>
    </source>
</evidence>
<organism evidence="1 2">
    <name type="scientific">Adineta ricciae</name>
    <name type="common">Rotifer</name>
    <dbReference type="NCBI Taxonomy" id="249248"/>
    <lineage>
        <taxon>Eukaryota</taxon>
        <taxon>Metazoa</taxon>
        <taxon>Spiralia</taxon>
        <taxon>Gnathifera</taxon>
        <taxon>Rotifera</taxon>
        <taxon>Eurotatoria</taxon>
        <taxon>Bdelloidea</taxon>
        <taxon>Adinetida</taxon>
        <taxon>Adinetidae</taxon>
        <taxon>Adineta</taxon>
    </lineage>
</organism>
<protein>
    <submittedName>
        <fullName evidence="1">Uncharacterized protein</fullName>
    </submittedName>
</protein>
<accession>A0A816D3C9</accession>
<comment type="caution">
    <text evidence="1">The sequence shown here is derived from an EMBL/GenBank/DDBJ whole genome shotgun (WGS) entry which is preliminary data.</text>
</comment>
<dbReference type="AlphaFoldDB" id="A0A816D3C9"/>